<dbReference type="OrthoDB" id="9131432at2"/>
<dbReference type="RefSeq" id="WP_149109652.1">
    <property type="nucleotide sequence ID" value="NZ_CP042425.1"/>
</dbReference>
<evidence type="ECO:0000313" key="2">
    <source>
        <dbReference type="EMBL" id="QEL14788.1"/>
    </source>
</evidence>
<dbReference type="AlphaFoldDB" id="A0A5C1ACM3"/>
<feature type="compositionally biased region" description="Polar residues" evidence="1">
    <location>
        <begin position="126"/>
        <end position="135"/>
    </location>
</feature>
<accession>A0A5C1ACM3</accession>
<dbReference type="EMBL" id="CP042425">
    <property type="protein sequence ID" value="QEL14788.1"/>
    <property type="molecule type" value="Genomic_DNA"/>
</dbReference>
<dbReference type="Proteomes" id="UP000324974">
    <property type="component" value="Chromosome"/>
</dbReference>
<dbReference type="KEGG" id="lrs:PX52LOC_01682"/>
<proteinExistence type="predicted"/>
<evidence type="ECO:0000313" key="3">
    <source>
        <dbReference type="Proteomes" id="UP000324974"/>
    </source>
</evidence>
<reference evidence="3" key="1">
    <citation type="submission" date="2019-08" db="EMBL/GenBank/DDBJ databases">
        <title>Limnoglobus roseus gen. nov., sp. nov., a novel freshwater planctomycete with a giant genome from the family Gemmataceae.</title>
        <authorList>
            <person name="Kulichevskaya I.S."/>
            <person name="Naumoff D.G."/>
            <person name="Miroshnikov K."/>
            <person name="Ivanova A."/>
            <person name="Philippov D.A."/>
            <person name="Hakobyan A."/>
            <person name="Rijpstra I.C."/>
            <person name="Sinninghe Damste J.S."/>
            <person name="Liesack W."/>
            <person name="Dedysh S.N."/>
        </authorList>
    </citation>
    <scope>NUCLEOTIDE SEQUENCE [LARGE SCALE GENOMIC DNA]</scope>
    <source>
        <strain evidence="3">PX52</strain>
    </source>
</reference>
<organism evidence="2 3">
    <name type="scientific">Limnoglobus roseus</name>
    <dbReference type="NCBI Taxonomy" id="2598579"/>
    <lineage>
        <taxon>Bacteria</taxon>
        <taxon>Pseudomonadati</taxon>
        <taxon>Planctomycetota</taxon>
        <taxon>Planctomycetia</taxon>
        <taxon>Gemmatales</taxon>
        <taxon>Gemmataceae</taxon>
        <taxon>Limnoglobus</taxon>
    </lineage>
</organism>
<protein>
    <submittedName>
        <fullName evidence="2">Uncharacterized protein</fullName>
    </submittedName>
</protein>
<name>A0A5C1ACM3_9BACT</name>
<evidence type="ECO:0000256" key="1">
    <source>
        <dbReference type="SAM" id="MobiDB-lite"/>
    </source>
</evidence>
<feature type="region of interest" description="Disordered" evidence="1">
    <location>
        <begin position="114"/>
        <end position="135"/>
    </location>
</feature>
<keyword evidence="3" id="KW-1185">Reference proteome</keyword>
<gene>
    <name evidence="2" type="ORF">PX52LOC_01682</name>
</gene>
<sequence>MTKVTVHKDAPSETPSESIIKAANKATVVKDALGRTIGVKKMLLLDRMRMFEVIGPENSVNQAYAGFAALAYSVTSIDGDPVARPSNKIQLESLLQRLGDEGIDAVADHFEKEAKAAKEEADANATIKNGSSTPN</sequence>